<evidence type="ECO:0000313" key="3">
    <source>
        <dbReference type="Proteomes" id="UP000238823"/>
    </source>
</evidence>
<dbReference type="AlphaFoldDB" id="A0A2S9YIW0"/>
<feature type="compositionally biased region" description="Basic and acidic residues" evidence="1">
    <location>
        <begin position="8"/>
        <end position="27"/>
    </location>
</feature>
<dbReference type="Proteomes" id="UP000238823">
    <property type="component" value="Unassembled WGS sequence"/>
</dbReference>
<accession>A0A2S9YIW0</accession>
<sequence>MYRRSKHERALRPMTREIERQPPHAELSRELDAVRRTVGGARPRAQRRRYLYEIEFFDAHPGRPRAALASQLAVDESDPARPLDPRLREIITAAACGWVIGSVKI</sequence>
<evidence type="ECO:0000256" key="1">
    <source>
        <dbReference type="SAM" id="MobiDB-lite"/>
    </source>
</evidence>
<feature type="region of interest" description="Disordered" evidence="1">
    <location>
        <begin position="1"/>
        <end position="27"/>
    </location>
</feature>
<protein>
    <submittedName>
        <fullName evidence="2">Uncharacterized protein</fullName>
    </submittedName>
</protein>
<gene>
    <name evidence="2" type="ORF">ENSA7_49440</name>
</gene>
<reference evidence="2 3" key="1">
    <citation type="submission" date="2018-03" db="EMBL/GenBank/DDBJ databases">
        <title>Draft Genome Sequences of the Obligatory Marine Myxobacteria Enhygromyxa salina SWB007.</title>
        <authorList>
            <person name="Poehlein A."/>
            <person name="Moghaddam J.A."/>
            <person name="Harms H."/>
            <person name="Alanjari M."/>
            <person name="Koenig G.M."/>
            <person name="Daniel R."/>
            <person name="Schaeberle T.F."/>
        </authorList>
    </citation>
    <scope>NUCLEOTIDE SEQUENCE [LARGE SCALE GENOMIC DNA]</scope>
    <source>
        <strain evidence="2 3">SWB007</strain>
    </source>
</reference>
<proteinExistence type="predicted"/>
<name>A0A2S9YIW0_9BACT</name>
<evidence type="ECO:0000313" key="2">
    <source>
        <dbReference type="EMBL" id="PRQ05011.1"/>
    </source>
</evidence>
<organism evidence="2 3">
    <name type="scientific">Enhygromyxa salina</name>
    <dbReference type="NCBI Taxonomy" id="215803"/>
    <lineage>
        <taxon>Bacteria</taxon>
        <taxon>Pseudomonadati</taxon>
        <taxon>Myxococcota</taxon>
        <taxon>Polyangia</taxon>
        <taxon>Nannocystales</taxon>
        <taxon>Nannocystaceae</taxon>
        <taxon>Enhygromyxa</taxon>
    </lineage>
</organism>
<comment type="caution">
    <text evidence="2">The sequence shown here is derived from an EMBL/GenBank/DDBJ whole genome shotgun (WGS) entry which is preliminary data.</text>
</comment>
<dbReference type="EMBL" id="PVNL01000100">
    <property type="protein sequence ID" value="PRQ05011.1"/>
    <property type="molecule type" value="Genomic_DNA"/>
</dbReference>